<gene>
    <name evidence="1" type="ORF">PACLA_8A062223</name>
</gene>
<proteinExistence type="predicted"/>
<dbReference type="OrthoDB" id="5988335at2759"/>
<dbReference type="PANTHER" id="PTHR22955">
    <property type="entry name" value="RETROTRANSPOSON"/>
    <property type="match status" value="1"/>
</dbReference>
<dbReference type="PANTHER" id="PTHR22955:SF66">
    <property type="entry name" value="INTEGRASE CATALYTIC DOMAIN-CONTAINING PROTEIN"/>
    <property type="match status" value="1"/>
</dbReference>
<sequence>MNVIKTEHTYEISSYYLWTDNTTVLQWIRSHSDRHPTFIANRIAEIQDNSDPSEWRHVPGRQNVADDGSRGLQLANLDPECRWLNGPAFLTLPEEFWPVDIAVPQEVSLATEVTSSPGVNDVSKDSLHE</sequence>
<dbReference type="EMBL" id="CACRXK020001022">
    <property type="protein sequence ID" value="CAB3986489.1"/>
    <property type="molecule type" value="Genomic_DNA"/>
</dbReference>
<evidence type="ECO:0000313" key="2">
    <source>
        <dbReference type="Proteomes" id="UP001152795"/>
    </source>
</evidence>
<reference evidence="1" key="1">
    <citation type="submission" date="2020-04" db="EMBL/GenBank/DDBJ databases">
        <authorList>
            <person name="Alioto T."/>
            <person name="Alioto T."/>
            <person name="Gomez Garrido J."/>
        </authorList>
    </citation>
    <scope>NUCLEOTIDE SEQUENCE</scope>
    <source>
        <strain evidence="1">A484AB</strain>
    </source>
</reference>
<dbReference type="AlphaFoldDB" id="A0A6S7GBA1"/>
<organism evidence="1 2">
    <name type="scientific">Paramuricea clavata</name>
    <name type="common">Red gorgonian</name>
    <name type="synonym">Violescent sea-whip</name>
    <dbReference type="NCBI Taxonomy" id="317549"/>
    <lineage>
        <taxon>Eukaryota</taxon>
        <taxon>Metazoa</taxon>
        <taxon>Cnidaria</taxon>
        <taxon>Anthozoa</taxon>
        <taxon>Octocorallia</taxon>
        <taxon>Malacalcyonacea</taxon>
        <taxon>Plexauridae</taxon>
        <taxon>Paramuricea</taxon>
    </lineage>
</organism>
<protein>
    <submittedName>
        <fullName evidence="1">Uncharacterized protein</fullName>
    </submittedName>
</protein>
<dbReference type="Proteomes" id="UP001152795">
    <property type="component" value="Unassembled WGS sequence"/>
</dbReference>
<name>A0A6S7GBA1_PARCT</name>
<keyword evidence="2" id="KW-1185">Reference proteome</keyword>
<comment type="caution">
    <text evidence="1">The sequence shown here is derived from an EMBL/GenBank/DDBJ whole genome shotgun (WGS) entry which is preliminary data.</text>
</comment>
<evidence type="ECO:0000313" key="1">
    <source>
        <dbReference type="EMBL" id="CAB3986489.1"/>
    </source>
</evidence>
<accession>A0A6S7GBA1</accession>